<dbReference type="GO" id="GO:0016747">
    <property type="term" value="F:acyltransferase activity, transferring groups other than amino-acyl groups"/>
    <property type="evidence" value="ECO:0007669"/>
    <property type="project" value="TreeGrafter"/>
</dbReference>
<dbReference type="KEGG" id="nhu:H0264_11870"/>
<evidence type="ECO:0000313" key="2">
    <source>
        <dbReference type="Proteomes" id="UP000515512"/>
    </source>
</evidence>
<dbReference type="EMBL" id="CP059399">
    <property type="protein sequence ID" value="QLY34310.1"/>
    <property type="molecule type" value="Genomic_DNA"/>
</dbReference>
<dbReference type="Pfam" id="PF00756">
    <property type="entry name" value="Esterase"/>
    <property type="match status" value="1"/>
</dbReference>
<dbReference type="Proteomes" id="UP000515512">
    <property type="component" value="Chromosome"/>
</dbReference>
<evidence type="ECO:0000313" key="1">
    <source>
        <dbReference type="EMBL" id="QLY34310.1"/>
    </source>
</evidence>
<dbReference type="Gene3D" id="3.40.50.1820">
    <property type="entry name" value="alpha/beta hydrolase"/>
    <property type="match status" value="1"/>
</dbReference>
<dbReference type="SUPFAM" id="SSF53474">
    <property type="entry name" value="alpha/beta-Hydrolases"/>
    <property type="match status" value="1"/>
</dbReference>
<proteinExistence type="predicted"/>
<dbReference type="InterPro" id="IPR029058">
    <property type="entry name" value="AB_hydrolase_fold"/>
</dbReference>
<gene>
    <name evidence="1" type="ORF">H0264_11870</name>
</gene>
<dbReference type="PANTHER" id="PTHR48098">
    <property type="entry name" value="ENTEROCHELIN ESTERASE-RELATED"/>
    <property type="match status" value="1"/>
</dbReference>
<accession>A0A7D6VPE3</accession>
<sequence>MGRVLEVQVLLPEQQDHPRPTVYLLDGRAADPVGNTWITRGDALDFFADKDVNVVLSVGGPVSYYTDWKSADPTLGTYRWETFLTRELPPLLDATFDGSGRNAVAGISMGAQGALMLAARTPGLYAAAAGYSGCYSSATLYGETQMRAVIASEGGDASNMFGPPGDPEWAAHDVFRRADGLRGTAVYLSAGSGLAGEYETLDNPETLESAFLGGPLEAGSALCTRLFGEYLAAQGIPSTVEIHPTGTHSWPYWADELRRSWPVLAGALTDSGS</sequence>
<organism evidence="1 2">
    <name type="scientific">Nocardia huaxiensis</name>
    <dbReference type="NCBI Taxonomy" id="2755382"/>
    <lineage>
        <taxon>Bacteria</taxon>
        <taxon>Bacillati</taxon>
        <taxon>Actinomycetota</taxon>
        <taxon>Actinomycetes</taxon>
        <taxon>Mycobacteriales</taxon>
        <taxon>Nocardiaceae</taxon>
        <taxon>Nocardia</taxon>
    </lineage>
</organism>
<dbReference type="AlphaFoldDB" id="A0A7D6VPE3"/>
<reference evidence="1 2" key="1">
    <citation type="submission" date="2020-07" db="EMBL/GenBank/DDBJ databases">
        <authorList>
            <person name="Zhuang K."/>
            <person name="Ran Y."/>
        </authorList>
    </citation>
    <scope>NUCLEOTIDE SEQUENCE [LARGE SCALE GENOMIC DNA]</scope>
    <source>
        <strain evidence="1 2">WCH-YHL-001</strain>
    </source>
</reference>
<keyword evidence="2" id="KW-1185">Reference proteome</keyword>
<protein>
    <submittedName>
        <fullName evidence="1">Esterase family protein</fullName>
    </submittedName>
</protein>
<name>A0A7D6VPE3_9NOCA</name>
<dbReference type="InterPro" id="IPR050583">
    <property type="entry name" value="Mycobacterial_A85_antigen"/>
</dbReference>
<dbReference type="PANTHER" id="PTHR48098:SF1">
    <property type="entry name" value="DIACYLGLYCEROL ACYLTRANSFERASE_MYCOLYLTRANSFERASE AG85A"/>
    <property type="match status" value="1"/>
</dbReference>
<dbReference type="InterPro" id="IPR000801">
    <property type="entry name" value="Esterase-like"/>
</dbReference>